<sequence>MNSDDNKMRYIQIRDNKPQEHIDKLIEILTPLASFKSYKQYRNIQLNNKNEPLCVLLTEGGASVCRHKDGMVITNAYAPTILGLTALGIMQSHYFLRTETDVTLGMLPVEVALESITQHNALMDLMYLQAYFIHSLTEREYALPGITIYESICLHLLQLMHEPDEIRQNTSAYTYIQERTNFSRSRIMNILSALKQGEYIKMENGKLQFVGKLPERF</sequence>
<evidence type="ECO:0000259" key="1">
    <source>
        <dbReference type="Pfam" id="PF15977"/>
    </source>
</evidence>
<evidence type="ECO:0000313" key="3">
    <source>
        <dbReference type="Proteomes" id="UP000244908"/>
    </source>
</evidence>
<reference evidence="2 3" key="1">
    <citation type="journal article" date="2019" name="Int. J. Syst. Evol. Microbiol.">
        <title>Limnobaculum parvum gen. nov., sp. nov., isolated from a freshwater lake.</title>
        <authorList>
            <person name="Baek C."/>
            <person name="Shin S.K."/>
            <person name="Yi H."/>
        </authorList>
    </citation>
    <scope>NUCLEOTIDE SEQUENCE [LARGE SCALE GENOMIC DNA]</scope>
    <source>
        <strain evidence="2 3">HYN0051</strain>
    </source>
</reference>
<dbReference type="RefSeq" id="WP_108900436.1">
    <property type="nucleotide sequence ID" value="NZ_CP029185.2"/>
</dbReference>
<name>A0A2Y9TXC1_9GAMM</name>
<dbReference type="Gene3D" id="2.60.120.10">
    <property type="entry name" value="Jelly Rolls"/>
    <property type="match status" value="1"/>
</dbReference>
<dbReference type="InterPro" id="IPR014710">
    <property type="entry name" value="RmlC-like_jellyroll"/>
</dbReference>
<keyword evidence="3" id="KW-1185">Reference proteome</keyword>
<accession>A0A2Y9TXC1</accession>
<dbReference type="OrthoDB" id="6625231at2"/>
<proteinExistence type="predicted"/>
<dbReference type="InterPro" id="IPR041687">
    <property type="entry name" value="HTH_46"/>
</dbReference>
<dbReference type="Proteomes" id="UP000244908">
    <property type="component" value="Chromosome"/>
</dbReference>
<protein>
    <recommendedName>
        <fullName evidence="1">IprA winged helix-turn-helix domain-containing protein</fullName>
    </recommendedName>
</protein>
<gene>
    <name evidence="2" type="ORF">HYN51_07230</name>
</gene>
<feature type="domain" description="IprA winged helix-turn-helix" evidence="1">
    <location>
        <begin position="149"/>
        <end position="214"/>
    </location>
</feature>
<dbReference type="AlphaFoldDB" id="A0A2Y9TXC1"/>
<evidence type="ECO:0000313" key="2">
    <source>
        <dbReference type="EMBL" id="AWH88363.1"/>
    </source>
</evidence>
<dbReference type="KEGG" id="lpv:HYN51_07230"/>
<dbReference type="EMBL" id="CP029185">
    <property type="protein sequence ID" value="AWH88363.1"/>
    <property type="molecule type" value="Genomic_DNA"/>
</dbReference>
<organism evidence="2 3">
    <name type="scientific">Limnobaculum parvum</name>
    <dbReference type="NCBI Taxonomy" id="2172103"/>
    <lineage>
        <taxon>Bacteria</taxon>
        <taxon>Pseudomonadati</taxon>
        <taxon>Pseudomonadota</taxon>
        <taxon>Gammaproteobacteria</taxon>
        <taxon>Enterobacterales</taxon>
        <taxon>Budviciaceae</taxon>
        <taxon>Limnobaculum</taxon>
    </lineage>
</organism>
<dbReference type="Pfam" id="PF15977">
    <property type="entry name" value="HTH_46"/>
    <property type="match status" value="1"/>
</dbReference>